<gene>
    <name evidence="9" type="ORF">Scep_010544</name>
</gene>
<dbReference type="EMBL" id="JBBNAG010000004">
    <property type="protein sequence ID" value="KAK9140863.1"/>
    <property type="molecule type" value="Genomic_DNA"/>
</dbReference>
<comment type="subcellular location">
    <subcellularLocation>
        <location evidence="1">Cell membrane</location>
        <topology evidence="1">Lipid-anchor</topology>
        <topology evidence="1">GPI-anchor</topology>
    </subcellularLocation>
</comment>
<dbReference type="PANTHER" id="PTHR32382:SF0">
    <property type="entry name" value="FASCICLIN-LIKE ARABINOGALACTAN PROTEIN 4"/>
    <property type="match status" value="1"/>
</dbReference>
<dbReference type="Proteomes" id="UP001419268">
    <property type="component" value="Unassembled WGS sequence"/>
</dbReference>
<dbReference type="PROSITE" id="PS50213">
    <property type="entry name" value="FAS1"/>
    <property type="match status" value="1"/>
</dbReference>
<dbReference type="GO" id="GO:0048354">
    <property type="term" value="P:mucilage biosynthetic process involved in seed coat development"/>
    <property type="evidence" value="ECO:0007669"/>
    <property type="project" value="TreeGrafter"/>
</dbReference>
<dbReference type="InterPro" id="IPR033254">
    <property type="entry name" value="Plant_FLA"/>
</dbReference>
<evidence type="ECO:0000256" key="2">
    <source>
        <dbReference type="ARBA" id="ARBA00007843"/>
    </source>
</evidence>
<keyword evidence="3" id="KW-1003">Cell membrane</keyword>
<keyword evidence="7" id="KW-0449">Lipoprotein</keyword>
<dbReference type="InterPro" id="IPR000782">
    <property type="entry name" value="FAS1_domain"/>
</dbReference>
<dbReference type="SUPFAM" id="SSF82153">
    <property type="entry name" value="FAS1 domain"/>
    <property type="match status" value="1"/>
</dbReference>
<proteinExistence type="inferred from homology"/>
<evidence type="ECO:0000313" key="10">
    <source>
        <dbReference type="Proteomes" id="UP001419268"/>
    </source>
</evidence>
<dbReference type="GO" id="GO:0005886">
    <property type="term" value="C:plasma membrane"/>
    <property type="evidence" value="ECO:0007669"/>
    <property type="project" value="UniProtKB-SubCell"/>
</dbReference>
<evidence type="ECO:0000313" key="9">
    <source>
        <dbReference type="EMBL" id="KAK9140863.1"/>
    </source>
</evidence>
<dbReference type="AlphaFoldDB" id="A0AAP0JV92"/>
<evidence type="ECO:0000256" key="7">
    <source>
        <dbReference type="ARBA" id="ARBA00023288"/>
    </source>
</evidence>
<keyword evidence="10" id="KW-1185">Reference proteome</keyword>
<evidence type="ECO:0000256" key="6">
    <source>
        <dbReference type="ARBA" id="ARBA00023136"/>
    </source>
</evidence>
<accession>A0AAP0JV92</accession>
<reference evidence="9 10" key="1">
    <citation type="submission" date="2024-01" db="EMBL/GenBank/DDBJ databases">
        <title>Genome assemblies of Stephania.</title>
        <authorList>
            <person name="Yang L."/>
        </authorList>
    </citation>
    <scope>NUCLEOTIDE SEQUENCE [LARGE SCALE GENOMIC DNA]</scope>
    <source>
        <strain evidence="9">JXDWG</strain>
        <tissue evidence="9">Leaf</tissue>
    </source>
</reference>
<keyword evidence="5" id="KW-0732">Signal</keyword>
<evidence type="ECO:0000259" key="8">
    <source>
        <dbReference type="PROSITE" id="PS50213"/>
    </source>
</evidence>
<dbReference type="InterPro" id="IPR036378">
    <property type="entry name" value="FAS1_dom_sf"/>
</dbReference>
<keyword evidence="6" id="KW-0472">Membrane</keyword>
<evidence type="ECO:0000256" key="3">
    <source>
        <dbReference type="ARBA" id="ARBA00022475"/>
    </source>
</evidence>
<keyword evidence="4" id="KW-0336">GPI-anchor</keyword>
<protein>
    <recommendedName>
        <fullName evidence="8">FAS1 domain-containing protein</fullName>
    </recommendedName>
</protein>
<dbReference type="PANTHER" id="PTHR32382">
    <property type="entry name" value="FASCICLIN-LIKE ARABINOGALACTAN PROTEIN"/>
    <property type="match status" value="1"/>
</dbReference>
<dbReference type="GO" id="GO:0009738">
    <property type="term" value="P:abscisic acid-activated signaling pathway"/>
    <property type="evidence" value="ECO:0007669"/>
    <property type="project" value="TreeGrafter"/>
</dbReference>
<comment type="caution">
    <text evidence="9">The sequence shown here is derived from an EMBL/GenBank/DDBJ whole genome shotgun (WGS) entry which is preliminary data.</text>
</comment>
<keyword evidence="4" id="KW-0325">Glycoprotein</keyword>
<dbReference type="GO" id="GO:0098552">
    <property type="term" value="C:side of membrane"/>
    <property type="evidence" value="ECO:0007669"/>
    <property type="project" value="UniProtKB-KW"/>
</dbReference>
<name>A0AAP0JV92_9MAGN</name>
<sequence>MAGRGGAARRRSWPAAAAIGRTAVINRLRVMIDHPSNKDMVDIVNSCILIWSWWQESSFTVVRPPPRVSHILSAFPEFSNFNTLLSSTSLPSDLSNRSSLTLLAVLNHLLRRQPPFPPESLRDSLRFNVLLQFLSLSNLLFPPHLFTSLRR</sequence>
<evidence type="ECO:0000256" key="5">
    <source>
        <dbReference type="ARBA" id="ARBA00022729"/>
    </source>
</evidence>
<dbReference type="GO" id="GO:0009825">
    <property type="term" value="P:multidimensional cell growth"/>
    <property type="evidence" value="ECO:0007669"/>
    <property type="project" value="TreeGrafter"/>
</dbReference>
<evidence type="ECO:0000256" key="4">
    <source>
        <dbReference type="ARBA" id="ARBA00022622"/>
    </source>
</evidence>
<feature type="domain" description="FAS1" evidence="8">
    <location>
        <begin position="65"/>
        <end position="151"/>
    </location>
</feature>
<evidence type="ECO:0000256" key="1">
    <source>
        <dbReference type="ARBA" id="ARBA00004609"/>
    </source>
</evidence>
<organism evidence="9 10">
    <name type="scientific">Stephania cephalantha</name>
    <dbReference type="NCBI Taxonomy" id="152367"/>
    <lineage>
        <taxon>Eukaryota</taxon>
        <taxon>Viridiplantae</taxon>
        <taxon>Streptophyta</taxon>
        <taxon>Embryophyta</taxon>
        <taxon>Tracheophyta</taxon>
        <taxon>Spermatophyta</taxon>
        <taxon>Magnoliopsida</taxon>
        <taxon>Ranunculales</taxon>
        <taxon>Menispermaceae</taxon>
        <taxon>Menispermoideae</taxon>
        <taxon>Cissampelideae</taxon>
        <taxon>Stephania</taxon>
    </lineage>
</organism>
<comment type="similarity">
    <text evidence="2">Belongs to the fasciclin-like AGP family.</text>
</comment>